<feature type="compositionally biased region" description="Pro residues" evidence="1">
    <location>
        <begin position="50"/>
        <end position="60"/>
    </location>
</feature>
<dbReference type="EMBL" id="CM000882">
    <property type="protein sequence ID" value="PNT68549.1"/>
    <property type="molecule type" value="Genomic_DNA"/>
</dbReference>
<protein>
    <submittedName>
        <fullName evidence="2 3">Uncharacterized protein</fullName>
    </submittedName>
</protein>
<dbReference type="Gramene" id="PNT68549">
    <property type="protein sequence ID" value="PNT68549"/>
    <property type="gene ID" value="BRADI_3g42416v3"/>
</dbReference>
<accession>A0A2K2D2Q0</accession>
<feature type="compositionally biased region" description="Low complexity" evidence="1">
    <location>
        <begin position="66"/>
        <end position="80"/>
    </location>
</feature>
<reference evidence="3" key="3">
    <citation type="submission" date="2018-08" db="UniProtKB">
        <authorList>
            <consortium name="EnsemblPlants"/>
        </authorList>
    </citation>
    <scope>IDENTIFICATION</scope>
    <source>
        <strain evidence="3">cv. Bd21</strain>
    </source>
</reference>
<dbReference type="Proteomes" id="UP000008810">
    <property type="component" value="Chromosome 3"/>
</dbReference>
<keyword evidence="4" id="KW-1185">Reference proteome</keyword>
<proteinExistence type="predicted"/>
<feature type="region of interest" description="Disordered" evidence="1">
    <location>
        <begin position="1"/>
        <end position="141"/>
    </location>
</feature>
<evidence type="ECO:0000313" key="2">
    <source>
        <dbReference type="EMBL" id="PNT68549.1"/>
    </source>
</evidence>
<evidence type="ECO:0000313" key="3">
    <source>
        <dbReference type="EnsemblPlants" id="PNT68549"/>
    </source>
</evidence>
<name>A0A2K2D2Q0_BRADI</name>
<evidence type="ECO:0000313" key="4">
    <source>
        <dbReference type="Proteomes" id="UP000008810"/>
    </source>
</evidence>
<reference evidence="2 3" key="1">
    <citation type="journal article" date="2010" name="Nature">
        <title>Genome sequencing and analysis of the model grass Brachypodium distachyon.</title>
        <authorList>
            <consortium name="International Brachypodium Initiative"/>
        </authorList>
    </citation>
    <scope>NUCLEOTIDE SEQUENCE [LARGE SCALE GENOMIC DNA]</scope>
    <source>
        <strain evidence="2 3">Bd21</strain>
    </source>
</reference>
<dbReference type="InParanoid" id="A0A2K2D2Q0"/>
<dbReference type="AlphaFoldDB" id="A0A2K2D2Q0"/>
<organism evidence="2">
    <name type="scientific">Brachypodium distachyon</name>
    <name type="common">Purple false brome</name>
    <name type="synonym">Trachynia distachya</name>
    <dbReference type="NCBI Taxonomy" id="15368"/>
    <lineage>
        <taxon>Eukaryota</taxon>
        <taxon>Viridiplantae</taxon>
        <taxon>Streptophyta</taxon>
        <taxon>Embryophyta</taxon>
        <taxon>Tracheophyta</taxon>
        <taxon>Spermatophyta</taxon>
        <taxon>Magnoliopsida</taxon>
        <taxon>Liliopsida</taxon>
        <taxon>Poales</taxon>
        <taxon>Poaceae</taxon>
        <taxon>BOP clade</taxon>
        <taxon>Pooideae</taxon>
        <taxon>Stipodae</taxon>
        <taxon>Brachypodieae</taxon>
        <taxon>Brachypodium</taxon>
    </lineage>
</organism>
<feature type="compositionally biased region" description="Low complexity" evidence="1">
    <location>
        <begin position="27"/>
        <end position="40"/>
    </location>
</feature>
<gene>
    <name evidence="2" type="ORF">BRADI_3g42416v3</name>
</gene>
<dbReference type="EnsemblPlants" id="PNT68549">
    <property type="protein sequence ID" value="PNT68549"/>
    <property type="gene ID" value="BRADI_3g42416v3"/>
</dbReference>
<feature type="compositionally biased region" description="Low complexity" evidence="1">
    <location>
        <begin position="87"/>
        <end position="111"/>
    </location>
</feature>
<reference evidence="2" key="2">
    <citation type="submission" date="2017-06" db="EMBL/GenBank/DDBJ databases">
        <title>WGS assembly of Brachypodium distachyon.</title>
        <authorList>
            <consortium name="The International Brachypodium Initiative"/>
            <person name="Lucas S."/>
            <person name="Harmon-Smith M."/>
            <person name="Lail K."/>
            <person name="Tice H."/>
            <person name="Grimwood J."/>
            <person name="Bruce D."/>
            <person name="Barry K."/>
            <person name="Shu S."/>
            <person name="Lindquist E."/>
            <person name="Wang M."/>
            <person name="Pitluck S."/>
            <person name="Vogel J.P."/>
            <person name="Garvin D.F."/>
            <person name="Mockler T.C."/>
            <person name="Schmutz J."/>
            <person name="Rokhsar D."/>
            <person name="Bevan M.W."/>
        </authorList>
    </citation>
    <scope>NUCLEOTIDE SEQUENCE</scope>
    <source>
        <strain evidence="2">Bd21</strain>
    </source>
</reference>
<sequence>MDPKQGPWTKKKCSSFPGTRREPLLDSIVSSFSSTPSSSSPDALFFLRSAPPPPTAPPCLPRAEPHSAAASGAALCPALHRAVASGRSPAPSSSHLLPSPPAGAAAPSSSHPLPPLPRASLPAATRSRGGRCPPDAVRCRP</sequence>
<evidence type="ECO:0000256" key="1">
    <source>
        <dbReference type="SAM" id="MobiDB-lite"/>
    </source>
</evidence>